<accession>A0A7H9DYK8</accession>
<dbReference type="EMBL" id="CP046639">
    <property type="protein sequence ID" value="QLL66654.1"/>
    <property type="molecule type" value="Genomic_DNA"/>
</dbReference>
<evidence type="ECO:0000313" key="2">
    <source>
        <dbReference type="Proteomes" id="UP000510938"/>
    </source>
</evidence>
<evidence type="ECO:0000313" key="1">
    <source>
        <dbReference type="EMBL" id="QLL66654.1"/>
    </source>
</evidence>
<dbReference type="RefSeq" id="WP_180843809.1">
    <property type="nucleotide sequence ID" value="NZ_CP046639.1"/>
</dbReference>
<gene>
    <name evidence="1" type="ORF">O998_02220</name>
</gene>
<dbReference type="Proteomes" id="UP000510938">
    <property type="component" value="Chromosome"/>
</dbReference>
<sequence length="45" mass="4898">MLLGPYLGNNPDTRKSGNSYKTVFSALSIVVSVEVAMHCMEVKLP</sequence>
<proteinExistence type="predicted"/>
<protein>
    <submittedName>
        <fullName evidence="1">Uncharacterized protein</fullName>
    </submittedName>
</protein>
<name>A0A7H9DYK8_ANAPH</name>
<dbReference type="AlphaFoldDB" id="A0A7H9DYK8"/>
<reference evidence="1 2" key="1">
    <citation type="submission" date="2019-12" db="EMBL/GenBank/DDBJ databases">
        <title>A sheep strain of Anaplasma phagocytophilum contains multiple genomes.</title>
        <authorList>
            <person name="Barbet A.F."/>
            <person name="Crosby F.L."/>
            <person name="Eskeland S."/>
            <person name="Stuen S."/>
            <person name="Granquist E.G."/>
            <person name="Munderloh U.G."/>
        </authorList>
    </citation>
    <scope>NUCLEOTIDE SEQUENCE [LARGE SCALE GENOMIC DNA]</scope>
    <source>
        <strain evidence="1 2">Norway Variant 1</strain>
    </source>
</reference>
<organism evidence="1 2">
    <name type="scientific">Anaplasma phagocytophilum str. Norway variant1</name>
    <dbReference type="NCBI Taxonomy" id="1392506"/>
    <lineage>
        <taxon>Bacteria</taxon>
        <taxon>Pseudomonadati</taxon>
        <taxon>Pseudomonadota</taxon>
        <taxon>Alphaproteobacteria</taxon>
        <taxon>Rickettsiales</taxon>
        <taxon>Anaplasmataceae</taxon>
        <taxon>Anaplasma</taxon>
        <taxon>phagocytophilum group</taxon>
    </lineage>
</organism>